<dbReference type="EMBL" id="JAPZBR010000006">
    <property type="protein sequence ID" value="KAJ5350287.1"/>
    <property type="molecule type" value="Genomic_DNA"/>
</dbReference>
<organism evidence="1 2">
    <name type="scientific">Penicillium brevicompactum</name>
    <dbReference type="NCBI Taxonomy" id="5074"/>
    <lineage>
        <taxon>Eukaryota</taxon>
        <taxon>Fungi</taxon>
        <taxon>Dikarya</taxon>
        <taxon>Ascomycota</taxon>
        <taxon>Pezizomycotina</taxon>
        <taxon>Eurotiomycetes</taxon>
        <taxon>Eurotiomycetidae</taxon>
        <taxon>Eurotiales</taxon>
        <taxon>Aspergillaceae</taxon>
        <taxon>Penicillium</taxon>
    </lineage>
</organism>
<name>A0A9W9QY74_PENBR</name>
<reference evidence="1" key="1">
    <citation type="submission" date="2022-12" db="EMBL/GenBank/DDBJ databases">
        <authorList>
            <person name="Petersen C."/>
        </authorList>
    </citation>
    <scope>NUCLEOTIDE SEQUENCE</scope>
    <source>
        <strain evidence="1">IBT 35675</strain>
    </source>
</reference>
<sequence>MSAIHRVSQWTFQNYAWIASFLCDRTTTLKLQEFTAPSTPIQTGIPQGSPVSPILYLFYNADLIEACKTQDTEAVGYIDIPGSSYTGRGSAMTSTIQRIQRRAAQIITGAFRTTAGAAVDNRPAIRRHASTEVGRSSEQSPLDRFSNILEQKFKVQLDRLEKRIPHVVPPWWIPPFVGINESAEEAIKDRPVDLSALVDPGKAGTIWPVECERTVTFAKEIDVMQAQERFPRIRWLDLVSMTTYMNQNYQHGTEFSNYHDFSVGSIIHNKTKSAPTTMKHRYLLEDLE</sequence>
<accession>A0A9W9QY74</accession>
<dbReference type="PANTHER" id="PTHR33481">
    <property type="entry name" value="REVERSE TRANSCRIPTASE"/>
    <property type="match status" value="1"/>
</dbReference>
<proteinExistence type="predicted"/>
<dbReference type="Proteomes" id="UP001148299">
    <property type="component" value="Unassembled WGS sequence"/>
</dbReference>
<keyword evidence="2" id="KW-1185">Reference proteome</keyword>
<dbReference type="AlphaFoldDB" id="A0A9W9QY74"/>
<reference evidence="1" key="2">
    <citation type="journal article" date="2023" name="IMA Fungus">
        <title>Comparative genomic study of the Penicillium genus elucidates a diverse pangenome and 15 lateral gene transfer events.</title>
        <authorList>
            <person name="Petersen C."/>
            <person name="Sorensen T."/>
            <person name="Nielsen M.R."/>
            <person name="Sondergaard T.E."/>
            <person name="Sorensen J.L."/>
            <person name="Fitzpatrick D.A."/>
            <person name="Frisvad J.C."/>
            <person name="Nielsen K.L."/>
        </authorList>
    </citation>
    <scope>NUCLEOTIDE SEQUENCE</scope>
    <source>
        <strain evidence="1">IBT 35675</strain>
    </source>
</reference>
<comment type="caution">
    <text evidence="1">The sequence shown here is derived from an EMBL/GenBank/DDBJ whole genome shotgun (WGS) entry which is preliminary data.</text>
</comment>
<evidence type="ECO:0000313" key="1">
    <source>
        <dbReference type="EMBL" id="KAJ5350287.1"/>
    </source>
</evidence>
<dbReference type="PANTHER" id="PTHR33481:SF1">
    <property type="entry name" value="ENDONUCLEASE_EXONUCLEASE_PHOSPHATASE DOMAIN-CONTAINING PROTEIN-RELATED"/>
    <property type="match status" value="1"/>
</dbReference>
<protein>
    <recommendedName>
        <fullName evidence="3">Reverse transcriptase</fullName>
    </recommendedName>
</protein>
<evidence type="ECO:0000313" key="2">
    <source>
        <dbReference type="Proteomes" id="UP001148299"/>
    </source>
</evidence>
<gene>
    <name evidence="1" type="ORF">N7541_008014</name>
</gene>
<evidence type="ECO:0008006" key="3">
    <source>
        <dbReference type="Google" id="ProtNLM"/>
    </source>
</evidence>